<dbReference type="OrthoDB" id="1303193at2759"/>
<proteinExistence type="inferred from homology"/>
<dbReference type="AlphaFoldDB" id="A0A1U7YC60"/>
<accession>A0A1U7YC60</accession>
<dbReference type="InterPro" id="IPR034161">
    <property type="entry name" value="Pepsin-like_plant"/>
</dbReference>
<keyword evidence="8" id="KW-1185">Reference proteome</keyword>
<evidence type="ECO:0000256" key="2">
    <source>
        <dbReference type="ARBA" id="ARBA00022670"/>
    </source>
</evidence>
<dbReference type="PROSITE" id="PS51767">
    <property type="entry name" value="PEPTIDASE_A1"/>
    <property type="match status" value="1"/>
</dbReference>
<feature type="domain" description="Peptidase A1" evidence="7">
    <location>
        <begin position="96"/>
        <end position="434"/>
    </location>
</feature>
<evidence type="ECO:0000256" key="5">
    <source>
        <dbReference type="ARBA" id="ARBA00023180"/>
    </source>
</evidence>
<dbReference type="PANTHER" id="PTHR47967">
    <property type="entry name" value="OS07G0603500 PROTEIN-RELATED"/>
    <property type="match status" value="1"/>
</dbReference>
<keyword evidence="2" id="KW-0645">Protease</keyword>
<evidence type="ECO:0000259" key="7">
    <source>
        <dbReference type="PROSITE" id="PS51767"/>
    </source>
</evidence>
<evidence type="ECO:0000256" key="1">
    <source>
        <dbReference type="ARBA" id="ARBA00007447"/>
    </source>
</evidence>
<dbReference type="KEGG" id="nsy:104247404"/>
<dbReference type="InterPro" id="IPR032799">
    <property type="entry name" value="TAXi_C"/>
</dbReference>
<dbReference type="InterPro" id="IPR021109">
    <property type="entry name" value="Peptidase_aspartic_dom_sf"/>
</dbReference>
<dbReference type="CDD" id="cd05476">
    <property type="entry name" value="pepsin_A_like_plant"/>
    <property type="match status" value="1"/>
</dbReference>
<dbReference type="InterPro" id="IPR051708">
    <property type="entry name" value="Plant_Aspart_Prot_A1"/>
</dbReference>
<dbReference type="Gene3D" id="2.40.70.10">
    <property type="entry name" value="Acid Proteases"/>
    <property type="match status" value="2"/>
</dbReference>
<dbReference type="RefSeq" id="XP_009801717.1">
    <property type="nucleotide sequence ID" value="XM_009803415.1"/>
</dbReference>
<keyword evidence="6" id="KW-0732">Signal</keyword>
<dbReference type="InterPro" id="IPR032861">
    <property type="entry name" value="TAXi_N"/>
</dbReference>
<gene>
    <name evidence="9" type="primary">LOC104247404</name>
</gene>
<dbReference type="GO" id="GO:0006508">
    <property type="term" value="P:proteolysis"/>
    <property type="evidence" value="ECO:0007669"/>
    <property type="project" value="UniProtKB-KW"/>
</dbReference>
<dbReference type="Pfam" id="PF14543">
    <property type="entry name" value="TAXi_N"/>
    <property type="match status" value="1"/>
</dbReference>
<evidence type="ECO:0000313" key="8">
    <source>
        <dbReference type="Proteomes" id="UP000189701"/>
    </source>
</evidence>
<sequence>MVKLFLVVLLLLQPYLTTSNFTSYHETKKSRVVIKMIHYESIKSPFYNPKLTHEDRVRKMNQRSEARISDLMVVVSNVLKKDVVEVQIYPVYGAQFLIPLKIGTPPVAQILIMDTGSILLWVHCGFTIGGEASPAPLYQNADSSSYVEDVYCETSMCDFMTLKGTCGFSRRCDYTLNYVKGKSQGHLASEVVTFQSKNGSEETIKRLVFGCSSISLGADGCSGVLGLGQRPVSLVSQQNYTGFSYCIGNISDVNYDSNALVLGDKPIIEKNSTPMFMVLGKYYINLERISVGNKFLDIDPSIFKRIDYNGGMLVDSGATSTYLPEIAFKKLKEEIKSVIGTTLKEVAKGPEQLCYYGDFNHDLQHFPKITLHFAENADMELTAENLFHKARNDHFCLSVKISEREKLPFSILGVWSQQYFYISLDFDSMRLSFTRIDCDFLFD</sequence>
<dbReference type="InterPro" id="IPR033121">
    <property type="entry name" value="PEPTIDASE_A1"/>
</dbReference>
<evidence type="ECO:0000256" key="4">
    <source>
        <dbReference type="ARBA" id="ARBA00022801"/>
    </source>
</evidence>
<feature type="signal peptide" evidence="6">
    <location>
        <begin position="1"/>
        <end position="19"/>
    </location>
</feature>
<dbReference type="eggNOG" id="KOG1339">
    <property type="taxonomic scope" value="Eukaryota"/>
</dbReference>
<dbReference type="InterPro" id="IPR001969">
    <property type="entry name" value="Aspartic_peptidase_AS"/>
</dbReference>
<organism evidence="8 9">
    <name type="scientific">Nicotiana sylvestris</name>
    <name type="common">Wood tobacco</name>
    <name type="synonym">South American tobacco</name>
    <dbReference type="NCBI Taxonomy" id="4096"/>
    <lineage>
        <taxon>Eukaryota</taxon>
        <taxon>Viridiplantae</taxon>
        <taxon>Streptophyta</taxon>
        <taxon>Embryophyta</taxon>
        <taxon>Tracheophyta</taxon>
        <taxon>Spermatophyta</taxon>
        <taxon>Magnoliopsida</taxon>
        <taxon>eudicotyledons</taxon>
        <taxon>Gunneridae</taxon>
        <taxon>Pentapetalae</taxon>
        <taxon>asterids</taxon>
        <taxon>lamiids</taxon>
        <taxon>Solanales</taxon>
        <taxon>Solanaceae</taxon>
        <taxon>Nicotianoideae</taxon>
        <taxon>Nicotianeae</taxon>
        <taxon>Nicotiana</taxon>
    </lineage>
</organism>
<dbReference type="PANTHER" id="PTHR47967:SF14">
    <property type="entry name" value="EUKARYOTIC ASPARTYL PROTEASE FAMILY PROTEIN"/>
    <property type="match status" value="1"/>
</dbReference>
<dbReference type="GeneID" id="104247404"/>
<dbReference type="Proteomes" id="UP000189701">
    <property type="component" value="Unplaced"/>
</dbReference>
<dbReference type="SUPFAM" id="SSF50630">
    <property type="entry name" value="Acid proteases"/>
    <property type="match status" value="1"/>
</dbReference>
<dbReference type="PROSITE" id="PS00141">
    <property type="entry name" value="ASP_PROTEASE"/>
    <property type="match status" value="1"/>
</dbReference>
<keyword evidence="4" id="KW-0378">Hydrolase</keyword>
<evidence type="ECO:0000256" key="6">
    <source>
        <dbReference type="SAM" id="SignalP"/>
    </source>
</evidence>
<reference evidence="8" key="1">
    <citation type="journal article" date="2013" name="Genome Biol.">
        <title>Reference genomes and transcriptomes of Nicotiana sylvestris and Nicotiana tomentosiformis.</title>
        <authorList>
            <person name="Sierro N."/>
            <person name="Battey J.N."/>
            <person name="Ouadi S."/>
            <person name="Bovet L."/>
            <person name="Goepfert S."/>
            <person name="Bakaher N."/>
            <person name="Peitsch M.C."/>
            <person name="Ivanov N.V."/>
        </authorList>
    </citation>
    <scope>NUCLEOTIDE SEQUENCE [LARGE SCALE GENOMIC DNA]</scope>
</reference>
<evidence type="ECO:0000313" key="9">
    <source>
        <dbReference type="RefSeq" id="XP_009801717.1"/>
    </source>
</evidence>
<reference evidence="9" key="2">
    <citation type="submission" date="2025-08" db="UniProtKB">
        <authorList>
            <consortium name="RefSeq"/>
        </authorList>
    </citation>
    <scope>IDENTIFICATION</scope>
    <source>
        <tissue evidence="9">Leaf</tissue>
    </source>
</reference>
<protein>
    <submittedName>
        <fullName evidence="9">Aspartic proteinase CDR1-like</fullName>
    </submittedName>
</protein>
<name>A0A1U7YC60_NICSY</name>
<keyword evidence="3" id="KW-0064">Aspartyl protease</keyword>
<evidence type="ECO:0000256" key="3">
    <source>
        <dbReference type="ARBA" id="ARBA00022750"/>
    </source>
</evidence>
<dbReference type="GO" id="GO:0004190">
    <property type="term" value="F:aspartic-type endopeptidase activity"/>
    <property type="evidence" value="ECO:0007669"/>
    <property type="project" value="UniProtKB-KW"/>
</dbReference>
<dbReference type="Pfam" id="PF14541">
    <property type="entry name" value="TAXi_C"/>
    <property type="match status" value="1"/>
</dbReference>
<keyword evidence="5" id="KW-0325">Glycoprotein</keyword>
<feature type="chain" id="PRO_5010578502" evidence="6">
    <location>
        <begin position="20"/>
        <end position="443"/>
    </location>
</feature>
<dbReference type="FunFam" id="2.40.70.10:FF:000033">
    <property type="entry name" value="Aspartyl protease family protein"/>
    <property type="match status" value="1"/>
</dbReference>
<comment type="similarity">
    <text evidence="1">Belongs to the peptidase A1 family.</text>
</comment>
<dbReference type="GO" id="GO:0005576">
    <property type="term" value="C:extracellular region"/>
    <property type="evidence" value="ECO:0007669"/>
    <property type="project" value="TreeGrafter"/>
</dbReference>